<feature type="non-terminal residue" evidence="1">
    <location>
        <position position="1"/>
    </location>
</feature>
<protein>
    <submittedName>
        <fullName evidence="1">Transposase (IS4 family protein)</fullName>
    </submittedName>
</protein>
<dbReference type="EMBL" id="AUZZ01004179">
    <property type="protein sequence ID" value="EQD54568.1"/>
    <property type="molecule type" value="Genomic_DNA"/>
</dbReference>
<name>T1AD48_9ZZZZ</name>
<evidence type="ECO:0000313" key="1">
    <source>
        <dbReference type="EMBL" id="EQD54568.1"/>
    </source>
</evidence>
<dbReference type="AlphaFoldDB" id="T1AD48"/>
<sequence length="166" mass="18412">IAWHRDEAAIAQVSALDGLYGLATNLRDPKDHQLSAVEVLKIYKDQWVVEQRHRDLKQTLRVRPVFLHNDNRIEALICVVGISLLVFGLIEAELRGALGDGVSLPGILPEGRAAKPTARAVLSAFDGLMATYTKDGLMIDRLTRIQRTILGLLDISLPWPEQKGED</sequence>
<dbReference type="SUPFAM" id="SSF53098">
    <property type="entry name" value="Ribonuclease H-like"/>
    <property type="match status" value="1"/>
</dbReference>
<accession>T1AD48</accession>
<proteinExistence type="predicted"/>
<dbReference type="InterPro" id="IPR012337">
    <property type="entry name" value="RNaseH-like_sf"/>
</dbReference>
<dbReference type="PANTHER" id="PTHR34614:SF2">
    <property type="entry name" value="TRANSPOSASE IS4-LIKE DOMAIN-CONTAINING PROTEIN"/>
    <property type="match status" value="1"/>
</dbReference>
<comment type="caution">
    <text evidence="1">The sequence shown here is derived from an EMBL/GenBank/DDBJ whole genome shotgun (WGS) entry which is preliminary data.</text>
</comment>
<dbReference type="PANTHER" id="PTHR34614">
    <property type="match status" value="1"/>
</dbReference>
<reference evidence="1" key="1">
    <citation type="submission" date="2013-08" db="EMBL/GenBank/DDBJ databases">
        <authorList>
            <person name="Mendez C."/>
            <person name="Richter M."/>
            <person name="Ferrer M."/>
            <person name="Sanchez J."/>
        </authorList>
    </citation>
    <scope>NUCLEOTIDE SEQUENCE</scope>
</reference>
<reference evidence="1" key="2">
    <citation type="journal article" date="2014" name="ISME J.">
        <title>Microbial stratification in low pH oxic and suboxic macroscopic growths along an acid mine drainage.</title>
        <authorList>
            <person name="Mendez-Garcia C."/>
            <person name="Mesa V."/>
            <person name="Sprenger R.R."/>
            <person name="Richter M."/>
            <person name="Diez M.S."/>
            <person name="Solano J."/>
            <person name="Bargiela R."/>
            <person name="Golyshina O.V."/>
            <person name="Manteca A."/>
            <person name="Ramos J.L."/>
            <person name="Gallego J.R."/>
            <person name="Llorente I."/>
            <person name="Martins Dos Santos V.A."/>
            <person name="Jensen O.N."/>
            <person name="Pelaez A.I."/>
            <person name="Sanchez J."/>
            <person name="Ferrer M."/>
        </authorList>
    </citation>
    <scope>NUCLEOTIDE SEQUENCE</scope>
</reference>
<organism evidence="1">
    <name type="scientific">mine drainage metagenome</name>
    <dbReference type="NCBI Taxonomy" id="410659"/>
    <lineage>
        <taxon>unclassified sequences</taxon>
        <taxon>metagenomes</taxon>
        <taxon>ecological metagenomes</taxon>
    </lineage>
</organism>
<gene>
    <name evidence="1" type="ORF">B2A_05968</name>
</gene>